<keyword evidence="1" id="KW-0808">Transferase</keyword>
<dbReference type="EC" id="3.4.23.-" evidence="1"/>
<feature type="non-terminal residue" evidence="1">
    <location>
        <position position="133"/>
    </location>
</feature>
<protein>
    <submittedName>
        <fullName evidence="1">Transposon Ty3-I Gag-Pol polyprotein</fullName>
        <ecNumber evidence="1">2.7.7.7</ecNumber>
        <ecNumber evidence="1">3.1.26.4</ecNumber>
        <ecNumber evidence="1">3.4.23.-</ecNumber>
    </submittedName>
</protein>
<evidence type="ECO:0000313" key="1">
    <source>
        <dbReference type="EMBL" id="KHN16270.1"/>
    </source>
</evidence>
<proteinExistence type="predicted"/>
<dbReference type="Proteomes" id="UP000053555">
    <property type="component" value="Unassembled WGS sequence"/>
</dbReference>
<dbReference type="GO" id="GO:0004523">
    <property type="term" value="F:RNA-DNA hybrid ribonuclease activity"/>
    <property type="evidence" value="ECO:0007669"/>
    <property type="project" value="UniProtKB-EC"/>
</dbReference>
<name>A0A0B2Q4V4_GLYSO</name>
<dbReference type="PANTHER" id="PTHR45835:SF99">
    <property type="entry name" value="CHROMO DOMAIN-CONTAINING PROTEIN-RELATED"/>
    <property type="match status" value="1"/>
</dbReference>
<gene>
    <name evidence="1" type="ORF">glysoja_048746</name>
</gene>
<dbReference type="GO" id="GO:0003676">
    <property type="term" value="F:nucleic acid binding"/>
    <property type="evidence" value="ECO:0007669"/>
    <property type="project" value="InterPro"/>
</dbReference>
<accession>A0A0B2Q4V4</accession>
<organism evidence="1">
    <name type="scientific">Glycine soja</name>
    <name type="common">Wild soybean</name>
    <dbReference type="NCBI Taxonomy" id="3848"/>
    <lineage>
        <taxon>Eukaryota</taxon>
        <taxon>Viridiplantae</taxon>
        <taxon>Streptophyta</taxon>
        <taxon>Embryophyta</taxon>
        <taxon>Tracheophyta</taxon>
        <taxon>Spermatophyta</taxon>
        <taxon>Magnoliopsida</taxon>
        <taxon>eudicotyledons</taxon>
        <taxon>Gunneridae</taxon>
        <taxon>Pentapetalae</taxon>
        <taxon>rosids</taxon>
        <taxon>fabids</taxon>
        <taxon>Fabales</taxon>
        <taxon>Fabaceae</taxon>
        <taxon>Papilionoideae</taxon>
        <taxon>50 kb inversion clade</taxon>
        <taxon>NPAAA clade</taxon>
        <taxon>indigoferoid/millettioid clade</taxon>
        <taxon>Phaseoleae</taxon>
        <taxon>Glycine</taxon>
        <taxon>Glycine subgen. Soja</taxon>
    </lineage>
</organism>
<dbReference type="InterPro" id="IPR036397">
    <property type="entry name" value="RNaseH_sf"/>
</dbReference>
<dbReference type="EC" id="2.7.7.7" evidence="1"/>
<dbReference type="GO" id="GO:0003887">
    <property type="term" value="F:DNA-directed DNA polymerase activity"/>
    <property type="evidence" value="ECO:0007669"/>
    <property type="project" value="UniProtKB-EC"/>
</dbReference>
<reference evidence="1" key="1">
    <citation type="submission" date="2014-07" db="EMBL/GenBank/DDBJ databases">
        <title>Identification of a novel salt tolerance gene in wild soybean by whole-genome sequencing.</title>
        <authorList>
            <person name="Lam H.-M."/>
            <person name="Qi X."/>
            <person name="Li M.-W."/>
            <person name="Liu X."/>
            <person name="Xie M."/>
            <person name="Ni M."/>
            <person name="Xu X."/>
        </authorList>
    </citation>
    <scope>NUCLEOTIDE SEQUENCE [LARGE SCALE GENOMIC DNA]</scope>
    <source>
        <tissue evidence="1">Root</tissue>
    </source>
</reference>
<dbReference type="EC" id="3.1.26.4" evidence="1"/>
<dbReference type="EMBL" id="KN660578">
    <property type="protein sequence ID" value="KHN16270.1"/>
    <property type="molecule type" value="Genomic_DNA"/>
</dbReference>
<feature type="non-terminal residue" evidence="1">
    <location>
        <position position="1"/>
    </location>
</feature>
<keyword evidence="1" id="KW-0548">Nucleotidyltransferase</keyword>
<sequence>YLWAFVHRKPSSWGQFLLWVEWSYNTSCHSSTGVTPFKIIYGRKPPAIPEYLGGVAVVPEVEEMLRQREEVLQLLRQKLLKAQQKMKHTVDTRRRPQEFNIGDWVLVKLRPHRQVSASETTYSKLTKRYYGPF</sequence>
<dbReference type="Gene3D" id="3.30.420.10">
    <property type="entry name" value="Ribonuclease H-like superfamily/Ribonuclease H"/>
    <property type="match status" value="1"/>
</dbReference>
<dbReference type="AlphaFoldDB" id="A0A0B2Q4V4"/>
<dbReference type="PANTHER" id="PTHR45835">
    <property type="entry name" value="YALI0A06105P"/>
    <property type="match status" value="1"/>
</dbReference>
<keyword evidence="1" id="KW-0378">Hydrolase</keyword>